<feature type="compositionally biased region" description="Low complexity" evidence="1">
    <location>
        <begin position="129"/>
        <end position="140"/>
    </location>
</feature>
<dbReference type="Pfam" id="PF07911">
    <property type="entry name" value="DUF1677"/>
    <property type="match status" value="1"/>
</dbReference>
<evidence type="ECO:0000256" key="1">
    <source>
        <dbReference type="SAM" id="MobiDB-lite"/>
    </source>
</evidence>
<dbReference type="InterPro" id="IPR012876">
    <property type="entry name" value="DUF1677_pln"/>
</dbReference>
<reference evidence="2" key="1">
    <citation type="submission" date="2021-08" db="EMBL/GenBank/DDBJ databases">
        <title>WGS assembly of Ceratopteris richardii.</title>
        <authorList>
            <person name="Marchant D.B."/>
            <person name="Chen G."/>
            <person name="Jenkins J."/>
            <person name="Shu S."/>
            <person name="Leebens-Mack J."/>
            <person name="Grimwood J."/>
            <person name="Schmutz J."/>
            <person name="Soltis P."/>
            <person name="Soltis D."/>
            <person name="Chen Z.-H."/>
        </authorList>
    </citation>
    <scope>NUCLEOTIDE SEQUENCE</scope>
    <source>
        <strain evidence="2">Whitten #5841</strain>
        <tissue evidence="2">Leaf</tissue>
    </source>
</reference>
<dbReference type="OrthoDB" id="1911663at2759"/>
<dbReference type="OMA" id="TRPEMIS"/>
<dbReference type="PANTHER" id="PTHR33108">
    <property type="entry name" value="OS01G0745000 PROTEIN"/>
    <property type="match status" value="1"/>
</dbReference>
<protein>
    <submittedName>
        <fullName evidence="2">Uncharacterized protein</fullName>
    </submittedName>
</protein>
<comment type="caution">
    <text evidence="2">The sequence shown here is derived from an EMBL/GenBank/DDBJ whole genome shotgun (WGS) entry which is preliminary data.</text>
</comment>
<accession>A0A8T2UBD5</accession>
<gene>
    <name evidence="2" type="ORF">KP509_08G030200</name>
</gene>
<evidence type="ECO:0000313" key="3">
    <source>
        <dbReference type="Proteomes" id="UP000825935"/>
    </source>
</evidence>
<dbReference type="AlphaFoldDB" id="A0A8T2UBD5"/>
<keyword evidence="3" id="KW-1185">Reference proteome</keyword>
<organism evidence="2 3">
    <name type="scientific">Ceratopteris richardii</name>
    <name type="common">Triangle waterfern</name>
    <dbReference type="NCBI Taxonomy" id="49495"/>
    <lineage>
        <taxon>Eukaryota</taxon>
        <taxon>Viridiplantae</taxon>
        <taxon>Streptophyta</taxon>
        <taxon>Embryophyta</taxon>
        <taxon>Tracheophyta</taxon>
        <taxon>Polypodiopsida</taxon>
        <taxon>Polypodiidae</taxon>
        <taxon>Polypodiales</taxon>
        <taxon>Pteridineae</taxon>
        <taxon>Pteridaceae</taxon>
        <taxon>Parkerioideae</taxon>
        <taxon>Ceratopteris</taxon>
    </lineage>
</organism>
<sequence>MASEFNAGGSATTVLVQKPSVAMASATIEEEEEQVKCECCGLIEECTPTYIAHVRDAFCGKWVCGLCAEAVKEEHARRAKDNELGMEAALDAHMSMCMQFSKAGSKRMKEVPDIAAAMTRLLRRSMDGSISPRPMSSPRRAFSRTKSCISNLPKT</sequence>
<dbReference type="EMBL" id="CM035413">
    <property type="protein sequence ID" value="KAH7431113.1"/>
    <property type="molecule type" value="Genomic_DNA"/>
</dbReference>
<dbReference type="Proteomes" id="UP000825935">
    <property type="component" value="Chromosome 8"/>
</dbReference>
<feature type="region of interest" description="Disordered" evidence="1">
    <location>
        <begin position="127"/>
        <end position="155"/>
    </location>
</feature>
<proteinExistence type="predicted"/>
<evidence type="ECO:0000313" key="2">
    <source>
        <dbReference type="EMBL" id="KAH7431113.1"/>
    </source>
</evidence>
<feature type="compositionally biased region" description="Polar residues" evidence="1">
    <location>
        <begin position="145"/>
        <end position="155"/>
    </location>
</feature>
<dbReference type="PANTHER" id="PTHR33108:SF14">
    <property type="entry name" value="OS01G0745000 PROTEIN"/>
    <property type="match status" value="1"/>
</dbReference>
<name>A0A8T2UBD5_CERRI</name>